<accession>A0ABM7VDQ0</accession>
<dbReference type="Pfam" id="PF01612">
    <property type="entry name" value="DNA_pol_A_exo1"/>
    <property type="match status" value="1"/>
</dbReference>
<dbReference type="SMART" id="SM00474">
    <property type="entry name" value="35EXOc"/>
    <property type="match status" value="1"/>
</dbReference>
<dbReference type="SUPFAM" id="SSF53098">
    <property type="entry name" value="Ribonuclease H-like"/>
    <property type="match status" value="1"/>
</dbReference>
<feature type="domain" description="3'-5' exonuclease" evidence="1">
    <location>
        <begin position="31"/>
        <end position="200"/>
    </location>
</feature>
<protein>
    <submittedName>
        <fullName evidence="2">3'-exoribonuclease</fullName>
    </submittedName>
</protein>
<reference evidence="2 3" key="1">
    <citation type="submission" date="2021-12" db="EMBL/GenBank/DDBJ databases">
        <title>Genome sequencing of bacteria with rrn-lacking chromosome and rrn-plasmid.</title>
        <authorList>
            <person name="Anda M."/>
            <person name="Iwasaki W."/>
        </authorList>
    </citation>
    <scope>NUCLEOTIDE SEQUENCE [LARGE SCALE GENOMIC DNA]</scope>
    <source>
        <strain evidence="2 3">NBRC 101262</strain>
    </source>
</reference>
<dbReference type="InterPro" id="IPR036397">
    <property type="entry name" value="RNaseH_sf"/>
</dbReference>
<sequence>MTDLKAYIEQGRKITKSEVNELPLLRFEGKIKTVETPQQLKEAVQDLAKYGRIGFDTETKPVARKGQHHRVALLQLSTPTTAYLIHLQKTGLSIELQWLMSSADHLKIGIALNDDIRGLLEYAHFQPQGFVDLAQVAKSKGFQQTGARNLAGILLEGRVSKTQQMSNWEKFPLSPAQKCYAATDAWLGPVLYRRFLAIDHEVN</sequence>
<dbReference type="CDD" id="cd06141">
    <property type="entry name" value="WRN_exo"/>
    <property type="match status" value="1"/>
</dbReference>
<proteinExistence type="predicted"/>
<dbReference type="PANTHER" id="PTHR47765">
    <property type="entry name" value="3'-5' EXONUCLEASE DOMAIN-CONTAINING PROTEIN"/>
    <property type="match status" value="1"/>
</dbReference>
<dbReference type="InterPro" id="IPR012337">
    <property type="entry name" value="RNaseH-like_sf"/>
</dbReference>
<dbReference type="PANTHER" id="PTHR47765:SF2">
    <property type="entry name" value="EXONUCLEASE MUT-7 HOMOLOG"/>
    <property type="match status" value="1"/>
</dbReference>
<evidence type="ECO:0000259" key="1">
    <source>
        <dbReference type="SMART" id="SM00474"/>
    </source>
</evidence>
<evidence type="ECO:0000313" key="3">
    <source>
        <dbReference type="Proteomes" id="UP001354989"/>
    </source>
</evidence>
<dbReference type="Proteomes" id="UP001354989">
    <property type="component" value="Chromosome"/>
</dbReference>
<name>A0ABM7VDQ0_9BACT</name>
<dbReference type="InterPro" id="IPR052408">
    <property type="entry name" value="Exonuclease_MUT-7-like"/>
</dbReference>
<dbReference type="InterPro" id="IPR002562">
    <property type="entry name" value="3'-5'_exonuclease_dom"/>
</dbReference>
<organism evidence="2 3">
    <name type="scientific">Persicobacter psychrovividus</name>
    <dbReference type="NCBI Taxonomy" id="387638"/>
    <lineage>
        <taxon>Bacteria</taxon>
        <taxon>Pseudomonadati</taxon>
        <taxon>Bacteroidota</taxon>
        <taxon>Cytophagia</taxon>
        <taxon>Cytophagales</taxon>
        <taxon>Persicobacteraceae</taxon>
        <taxon>Persicobacter</taxon>
    </lineage>
</organism>
<gene>
    <name evidence="2" type="ORF">PEPS_13420</name>
</gene>
<dbReference type="EMBL" id="AP025292">
    <property type="protein sequence ID" value="BDC99061.1"/>
    <property type="molecule type" value="Genomic_DNA"/>
</dbReference>
<keyword evidence="3" id="KW-1185">Reference proteome</keyword>
<dbReference type="RefSeq" id="WP_338398041.1">
    <property type="nucleotide sequence ID" value="NZ_AP025292.1"/>
</dbReference>
<dbReference type="Gene3D" id="3.30.420.10">
    <property type="entry name" value="Ribonuclease H-like superfamily/Ribonuclease H"/>
    <property type="match status" value="1"/>
</dbReference>
<evidence type="ECO:0000313" key="2">
    <source>
        <dbReference type="EMBL" id="BDC99061.1"/>
    </source>
</evidence>